<dbReference type="RefSeq" id="WP_125118330.1">
    <property type="nucleotide sequence ID" value="NZ_AP019309.1"/>
</dbReference>
<evidence type="ECO:0000313" key="2">
    <source>
        <dbReference type="EMBL" id="BBH25379.1"/>
    </source>
</evidence>
<organism evidence="2 3">
    <name type="scientific">Intestinibaculum porci</name>
    <dbReference type="NCBI Taxonomy" id="2487118"/>
    <lineage>
        <taxon>Bacteria</taxon>
        <taxon>Bacillati</taxon>
        <taxon>Bacillota</taxon>
        <taxon>Erysipelotrichia</taxon>
        <taxon>Erysipelotrichales</taxon>
        <taxon>Erysipelotrichaceae</taxon>
        <taxon>Intestinibaculum</taxon>
    </lineage>
</organism>
<dbReference type="OrthoDB" id="359931at2"/>
<gene>
    <name evidence="2" type="ORF">SG0102_03130</name>
</gene>
<evidence type="ECO:0000256" key="1">
    <source>
        <dbReference type="SAM" id="Phobius"/>
    </source>
</evidence>
<keyword evidence="3" id="KW-1185">Reference proteome</keyword>
<dbReference type="InterPro" id="IPR025324">
    <property type="entry name" value="DUF4230"/>
</dbReference>
<dbReference type="AlphaFoldDB" id="A0A3G9JQQ1"/>
<protein>
    <recommendedName>
        <fullName evidence="4">DUF4230 domain-containing protein</fullName>
    </recommendedName>
</protein>
<keyword evidence="1" id="KW-0812">Transmembrane</keyword>
<dbReference type="InParanoid" id="A0A3G9JQQ1"/>
<keyword evidence="1" id="KW-1133">Transmembrane helix</keyword>
<dbReference type="Proteomes" id="UP000268059">
    <property type="component" value="Chromosome"/>
</dbReference>
<evidence type="ECO:0008006" key="4">
    <source>
        <dbReference type="Google" id="ProtNLM"/>
    </source>
</evidence>
<feature type="transmembrane region" description="Helical" evidence="1">
    <location>
        <begin position="12"/>
        <end position="29"/>
    </location>
</feature>
<reference evidence="2 3" key="1">
    <citation type="submission" date="2018-11" db="EMBL/GenBank/DDBJ databases">
        <title>Novel Erysipelotrichaceae bacterium isolated from small intestine of a swine.</title>
        <authorList>
            <person name="Kim J.S."/>
            <person name="Choe H."/>
            <person name="Lee Y.R."/>
            <person name="Kim K.M."/>
            <person name="Park D.S."/>
        </authorList>
    </citation>
    <scope>NUCLEOTIDE SEQUENCE [LARGE SCALE GENOMIC DNA]</scope>
    <source>
        <strain evidence="2 3">SG0102</strain>
    </source>
</reference>
<dbReference type="EMBL" id="AP019309">
    <property type="protein sequence ID" value="BBH25379.1"/>
    <property type="molecule type" value="Genomic_DNA"/>
</dbReference>
<proteinExistence type="predicted"/>
<sequence length="199" mass="22304">MKKFVRNIKSIVITVILVAVIFFAGVMYAKTHYRGNGTKVSDTTVKNALVSISELATSDYHYTKVGKFTNSLKLNGWTIPFTEKSFLLTYEGDIKAGYDLSDAKVSVSNKRITVTLPKVKVLENTISEKSIKVYDEKNNIFNSISVSDYKAFALKEKGKAKKEAIQNGLYQRAYKQASLLITTHIQALNNNYKVTIKQA</sequence>
<dbReference type="KEGG" id="ebm:SG0102_03130"/>
<keyword evidence="1" id="KW-0472">Membrane</keyword>
<name>A0A3G9JQQ1_9FIRM</name>
<accession>A0A3G9JQQ1</accession>
<dbReference type="Pfam" id="PF14014">
    <property type="entry name" value="DUF4230"/>
    <property type="match status" value="1"/>
</dbReference>
<evidence type="ECO:0000313" key="3">
    <source>
        <dbReference type="Proteomes" id="UP000268059"/>
    </source>
</evidence>